<feature type="region of interest" description="Disordered" evidence="1">
    <location>
        <begin position="1"/>
        <end position="71"/>
    </location>
</feature>
<reference evidence="2 3" key="1">
    <citation type="journal article" date="2023" name="Genes (Basel)">
        <title>Chromosome-Level Genome Assembly and Circadian Gene Repertoire of the Patagonia Blennie Eleginops maclovinus-The Closest Ancestral Proxy of Antarctic Cryonotothenioids.</title>
        <authorList>
            <person name="Cheng C.C."/>
            <person name="Rivera-Colon A.G."/>
            <person name="Minhas B.F."/>
            <person name="Wilson L."/>
            <person name="Rayamajhi N."/>
            <person name="Vargas-Chacoff L."/>
            <person name="Catchen J.M."/>
        </authorList>
    </citation>
    <scope>NUCLEOTIDE SEQUENCE [LARGE SCALE GENOMIC DNA]</scope>
    <source>
        <strain evidence="2">JMC-PN-2008</strain>
    </source>
</reference>
<evidence type="ECO:0000313" key="2">
    <source>
        <dbReference type="EMBL" id="KAK5855078.1"/>
    </source>
</evidence>
<dbReference type="EMBL" id="JAUZQC010000018">
    <property type="protein sequence ID" value="KAK5855078.1"/>
    <property type="molecule type" value="Genomic_DNA"/>
</dbReference>
<reference evidence="2 3" key="2">
    <citation type="journal article" date="2023" name="Mol. Biol. Evol.">
        <title>Genomics of Secondarily Temperate Adaptation in the Only Non-Antarctic Icefish.</title>
        <authorList>
            <person name="Rivera-Colon A.G."/>
            <person name="Rayamajhi N."/>
            <person name="Minhas B.F."/>
            <person name="Madrigal G."/>
            <person name="Bilyk K.T."/>
            <person name="Yoon V."/>
            <person name="Hune M."/>
            <person name="Gregory S."/>
            <person name="Cheng C.H.C."/>
            <person name="Catchen J.M."/>
        </authorList>
    </citation>
    <scope>NUCLEOTIDE SEQUENCE [LARGE SCALE GENOMIC DNA]</scope>
    <source>
        <strain evidence="2">JMC-PN-2008</strain>
    </source>
</reference>
<proteinExistence type="predicted"/>
<comment type="caution">
    <text evidence="2">The sequence shown here is derived from an EMBL/GenBank/DDBJ whole genome shotgun (WGS) entry which is preliminary data.</text>
</comment>
<organism evidence="2 3">
    <name type="scientific">Eleginops maclovinus</name>
    <name type="common">Patagonian blennie</name>
    <name type="synonym">Eleginus maclovinus</name>
    <dbReference type="NCBI Taxonomy" id="56733"/>
    <lineage>
        <taxon>Eukaryota</taxon>
        <taxon>Metazoa</taxon>
        <taxon>Chordata</taxon>
        <taxon>Craniata</taxon>
        <taxon>Vertebrata</taxon>
        <taxon>Euteleostomi</taxon>
        <taxon>Actinopterygii</taxon>
        <taxon>Neopterygii</taxon>
        <taxon>Teleostei</taxon>
        <taxon>Neoteleostei</taxon>
        <taxon>Acanthomorphata</taxon>
        <taxon>Eupercaria</taxon>
        <taxon>Perciformes</taxon>
        <taxon>Notothenioidei</taxon>
        <taxon>Eleginopidae</taxon>
        <taxon>Eleginops</taxon>
    </lineage>
</organism>
<dbReference type="Proteomes" id="UP001346869">
    <property type="component" value="Unassembled WGS sequence"/>
</dbReference>
<feature type="compositionally biased region" description="Basic and acidic residues" evidence="1">
    <location>
        <begin position="1"/>
        <end position="10"/>
    </location>
</feature>
<sequence>MMLTERNDGQRRRKAAPGLHSVRRSSQRRVVAAESLRSSSPGDGSLEEGGAPRWSPPLTNMTQGMGRAPKR</sequence>
<accession>A0AAN7X2P6</accession>
<dbReference type="AlphaFoldDB" id="A0AAN7X2P6"/>
<evidence type="ECO:0000313" key="3">
    <source>
        <dbReference type="Proteomes" id="UP001346869"/>
    </source>
</evidence>
<name>A0AAN7X2P6_ELEMC</name>
<keyword evidence="3" id="KW-1185">Reference proteome</keyword>
<feature type="compositionally biased region" description="Basic residues" evidence="1">
    <location>
        <begin position="11"/>
        <end position="27"/>
    </location>
</feature>
<evidence type="ECO:0000256" key="1">
    <source>
        <dbReference type="SAM" id="MobiDB-lite"/>
    </source>
</evidence>
<protein>
    <submittedName>
        <fullName evidence="2">Uncharacterized protein</fullName>
    </submittedName>
</protein>
<gene>
    <name evidence="2" type="ORF">PBY51_005216</name>
</gene>